<evidence type="ECO:0000313" key="2">
    <source>
        <dbReference type="Proteomes" id="UP001163223"/>
    </source>
</evidence>
<sequence length="45" mass="4744">MVPEIADELGRDEGAIVGMIEVACDALKARNAVHAVNIAIRKGLI</sequence>
<protein>
    <submittedName>
        <fullName evidence="1">Uncharacterized protein</fullName>
    </submittedName>
</protein>
<evidence type="ECO:0000313" key="1">
    <source>
        <dbReference type="EMBL" id="WAJ27127.1"/>
    </source>
</evidence>
<reference evidence="1" key="1">
    <citation type="submission" date="2022-11" db="EMBL/GenBank/DDBJ databases">
        <title>beta-Carotene-producing bacterium, Jeongeuplla avenae sp. nov., alleviates the salt stress of Arabidopsis seedlings.</title>
        <authorList>
            <person name="Jiang L."/>
            <person name="Lee J."/>
        </authorList>
    </citation>
    <scope>NUCLEOTIDE SEQUENCE</scope>
    <source>
        <strain evidence="1">DY_R2A_6</strain>
    </source>
</reference>
<proteinExistence type="predicted"/>
<name>A0ACD4NJY8_9HYPH</name>
<accession>A0ACD4NJY8</accession>
<organism evidence="1 2">
    <name type="scientific">Antarcticirhabdus aurantiaca</name>
    <dbReference type="NCBI Taxonomy" id="2606717"/>
    <lineage>
        <taxon>Bacteria</taxon>
        <taxon>Pseudomonadati</taxon>
        <taxon>Pseudomonadota</taxon>
        <taxon>Alphaproteobacteria</taxon>
        <taxon>Hyphomicrobiales</taxon>
        <taxon>Aurantimonadaceae</taxon>
        <taxon>Antarcticirhabdus</taxon>
    </lineage>
</organism>
<keyword evidence="2" id="KW-1185">Reference proteome</keyword>
<dbReference type="Proteomes" id="UP001163223">
    <property type="component" value="Chromosome"/>
</dbReference>
<gene>
    <name evidence="1" type="ORF">OXU80_20055</name>
</gene>
<dbReference type="EMBL" id="CP113520">
    <property type="protein sequence ID" value="WAJ27127.1"/>
    <property type="molecule type" value="Genomic_DNA"/>
</dbReference>